<dbReference type="Proteomes" id="UP000692954">
    <property type="component" value="Unassembled WGS sequence"/>
</dbReference>
<sequence>MMICTKKSEKANKNQEIDVQCAQLEGIIFLLRNLQKDLDYIQDLQNKEIVESKHNKISSDQEKILKISKSIKRQNNLYENFKTKKKQFKRKKIIRKGRQEKYNKPSSAK</sequence>
<evidence type="ECO:0000313" key="2">
    <source>
        <dbReference type="EMBL" id="CAD8049054.1"/>
    </source>
</evidence>
<gene>
    <name evidence="2" type="ORF">PSON_ATCC_30995.1.T0030545</name>
</gene>
<dbReference type="AlphaFoldDB" id="A0A8S1KDV3"/>
<feature type="region of interest" description="Disordered" evidence="1">
    <location>
        <begin position="88"/>
        <end position="109"/>
    </location>
</feature>
<keyword evidence="3" id="KW-1185">Reference proteome</keyword>
<comment type="caution">
    <text evidence="2">The sequence shown here is derived from an EMBL/GenBank/DDBJ whole genome shotgun (WGS) entry which is preliminary data.</text>
</comment>
<evidence type="ECO:0000256" key="1">
    <source>
        <dbReference type="SAM" id="MobiDB-lite"/>
    </source>
</evidence>
<name>A0A8S1KDV3_9CILI</name>
<reference evidence="2" key="1">
    <citation type="submission" date="2021-01" db="EMBL/GenBank/DDBJ databases">
        <authorList>
            <consortium name="Genoscope - CEA"/>
            <person name="William W."/>
        </authorList>
    </citation>
    <scope>NUCLEOTIDE SEQUENCE</scope>
</reference>
<protein>
    <submittedName>
        <fullName evidence="2">Uncharacterized protein</fullName>
    </submittedName>
</protein>
<organism evidence="2 3">
    <name type="scientific">Paramecium sonneborni</name>
    <dbReference type="NCBI Taxonomy" id="65129"/>
    <lineage>
        <taxon>Eukaryota</taxon>
        <taxon>Sar</taxon>
        <taxon>Alveolata</taxon>
        <taxon>Ciliophora</taxon>
        <taxon>Intramacronucleata</taxon>
        <taxon>Oligohymenophorea</taxon>
        <taxon>Peniculida</taxon>
        <taxon>Parameciidae</taxon>
        <taxon>Paramecium</taxon>
    </lineage>
</organism>
<evidence type="ECO:0000313" key="3">
    <source>
        <dbReference type="Proteomes" id="UP000692954"/>
    </source>
</evidence>
<dbReference type="EMBL" id="CAJJDN010000003">
    <property type="protein sequence ID" value="CAD8049054.1"/>
    <property type="molecule type" value="Genomic_DNA"/>
</dbReference>
<proteinExistence type="predicted"/>
<accession>A0A8S1KDV3</accession>